<dbReference type="EMBL" id="UINC01061807">
    <property type="protein sequence ID" value="SVB87765.1"/>
    <property type="molecule type" value="Genomic_DNA"/>
</dbReference>
<name>A0A382HL20_9ZZZZ</name>
<evidence type="ECO:0000313" key="2">
    <source>
        <dbReference type="EMBL" id="SVB87765.1"/>
    </source>
</evidence>
<feature type="region of interest" description="Disordered" evidence="1">
    <location>
        <begin position="1"/>
        <end position="21"/>
    </location>
</feature>
<proteinExistence type="predicted"/>
<organism evidence="2">
    <name type="scientific">marine metagenome</name>
    <dbReference type="NCBI Taxonomy" id="408172"/>
    <lineage>
        <taxon>unclassified sequences</taxon>
        <taxon>metagenomes</taxon>
        <taxon>ecological metagenomes</taxon>
    </lineage>
</organism>
<accession>A0A382HL20</accession>
<sequence length="40" mass="4105">MVDKTAIVTGASRGIDTSGSGHSQICPNQFVGFSVPDPVK</sequence>
<evidence type="ECO:0000256" key="1">
    <source>
        <dbReference type="SAM" id="MobiDB-lite"/>
    </source>
</evidence>
<gene>
    <name evidence="2" type="ORF">METZ01_LOCUS240619</name>
</gene>
<reference evidence="2" key="1">
    <citation type="submission" date="2018-05" db="EMBL/GenBank/DDBJ databases">
        <authorList>
            <person name="Lanie J.A."/>
            <person name="Ng W.-L."/>
            <person name="Kazmierczak K.M."/>
            <person name="Andrzejewski T.M."/>
            <person name="Davidsen T.M."/>
            <person name="Wayne K.J."/>
            <person name="Tettelin H."/>
            <person name="Glass J.I."/>
            <person name="Rusch D."/>
            <person name="Podicherti R."/>
            <person name="Tsui H.-C.T."/>
            <person name="Winkler M.E."/>
        </authorList>
    </citation>
    <scope>NUCLEOTIDE SEQUENCE</scope>
</reference>
<dbReference type="AlphaFoldDB" id="A0A382HL20"/>
<protein>
    <submittedName>
        <fullName evidence="2">Uncharacterized protein</fullName>
    </submittedName>
</protein>